<dbReference type="SUPFAM" id="SSF56112">
    <property type="entry name" value="Protein kinase-like (PK-like)"/>
    <property type="match status" value="1"/>
</dbReference>
<dbReference type="GO" id="GO:0016798">
    <property type="term" value="F:hydrolase activity, acting on glycosyl bonds"/>
    <property type="evidence" value="ECO:0007669"/>
    <property type="project" value="UniProtKB-KW"/>
</dbReference>
<keyword evidence="10" id="KW-0378">Hydrolase</keyword>
<evidence type="ECO:0000313" key="11">
    <source>
        <dbReference type="Proteomes" id="UP000541136"/>
    </source>
</evidence>
<dbReference type="InterPro" id="IPR045857">
    <property type="entry name" value="O16G_dom_2"/>
</dbReference>
<evidence type="ECO:0000313" key="10">
    <source>
        <dbReference type="EMBL" id="MBB6082287.1"/>
    </source>
</evidence>
<dbReference type="EC" id="5.4.99.16" evidence="3"/>
<dbReference type="Pfam" id="PF00128">
    <property type="entry name" value="Alpha-amylase"/>
    <property type="match status" value="2"/>
</dbReference>
<comment type="catalytic activity">
    <reaction evidence="1">
        <text>D-maltose = alpha,alpha-trehalose</text>
        <dbReference type="Rhea" id="RHEA:15145"/>
        <dbReference type="ChEBI" id="CHEBI:16551"/>
        <dbReference type="ChEBI" id="CHEBI:17306"/>
        <dbReference type="EC" id="5.4.99.16"/>
    </reaction>
</comment>
<dbReference type="InterPro" id="IPR017853">
    <property type="entry name" value="GH"/>
</dbReference>
<dbReference type="SUPFAM" id="SSF51445">
    <property type="entry name" value="(Trans)glycosidases"/>
    <property type="match status" value="1"/>
</dbReference>
<dbReference type="InterPro" id="IPR012811">
    <property type="entry name" value="TreS_maltokin_C_dom"/>
</dbReference>
<dbReference type="PANTHER" id="PTHR10357:SF219">
    <property type="entry name" value="MALTOSE ALPHA-D-GLUCOSYLTRANSFERASE"/>
    <property type="match status" value="1"/>
</dbReference>
<dbReference type="PANTHER" id="PTHR10357">
    <property type="entry name" value="ALPHA-AMYLASE FAMILY MEMBER"/>
    <property type="match status" value="1"/>
</dbReference>
<comment type="similarity">
    <text evidence="2">Belongs to the glycosyl hydrolase 13 family. TreS subfamily.</text>
</comment>
<feature type="domain" description="Glycosyl hydrolase family 13 catalytic" evidence="9">
    <location>
        <begin position="21"/>
        <end position="420"/>
    </location>
</feature>
<dbReference type="Proteomes" id="UP000541136">
    <property type="component" value="Unassembled WGS sequence"/>
</dbReference>
<dbReference type="EMBL" id="JACHIB010000002">
    <property type="protein sequence ID" value="MBB6082287.1"/>
    <property type="molecule type" value="Genomic_DNA"/>
</dbReference>
<dbReference type="InterPro" id="IPR012810">
    <property type="entry name" value="TreS/a-amylase_N"/>
</dbReference>
<dbReference type="SUPFAM" id="SSF51011">
    <property type="entry name" value="Glycosyl hydrolase domain"/>
    <property type="match status" value="1"/>
</dbReference>
<name>A0A7W9TMC8_CASDE</name>
<dbReference type="GO" id="GO:0005975">
    <property type="term" value="P:carbohydrate metabolic process"/>
    <property type="evidence" value="ECO:0007669"/>
    <property type="project" value="InterPro"/>
</dbReference>
<evidence type="ECO:0000256" key="2">
    <source>
        <dbReference type="ARBA" id="ARBA00005496"/>
    </source>
</evidence>
<evidence type="ECO:0000256" key="8">
    <source>
        <dbReference type="SAM" id="MobiDB-lite"/>
    </source>
</evidence>
<dbReference type="GO" id="GO:0046872">
    <property type="term" value="F:metal ion binding"/>
    <property type="evidence" value="ECO:0007669"/>
    <property type="project" value="UniProtKB-KW"/>
</dbReference>
<dbReference type="InterPro" id="IPR032091">
    <property type="entry name" value="Malt_amylase-like_C"/>
</dbReference>
<evidence type="ECO:0000256" key="7">
    <source>
        <dbReference type="ARBA" id="ARBA00031378"/>
    </source>
</evidence>
<dbReference type="NCBIfam" id="TIGR02457">
    <property type="entry name" value="TreS_Cterm"/>
    <property type="match status" value="1"/>
</dbReference>
<dbReference type="Pfam" id="PF16657">
    <property type="entry name" value="Malt_amylase_C"/>
    <property type="match status" value="1"/>
</dbReference>
<evidence type="ECO:0000256" key="1">
    <source>
        <dbReference type="ARBA" id="ARBA00001595"/>
    </source>
</evidence>
<organism evidence="10 11">
    <name type="scientific">Castellaniella defragrans</name>
    <name type="common">Alcaligenes defragrans</name>
    <dbReference type="NCBI Taxonomy" id="75697"/>
    <lineage>
        <taxon>Bacteria</taxon>
        <taxon>Pseudomonadati</taxon>
        <taxon>Pseudomonadota</taxon>
        <taxon>Betaproteobacteria</taxon>
        <taxon>Burkholderiales</taxon>
        <taxon>Alcaligenaceae</taxon>
        <taxon>Castellaniella</taxon>
    </lineage>
</organism>
<evidence type="ECO:0000256" key="5">
    <source>
        <dbReference type="ARBA" id="ARBA00022837"/>
    </source>
</evidence>
<dbReference type="Gene3D" id="3.90.1200.10">
    <property type="match status" value="1"/>
</dbReference>
<keyword evidence="10" id="KW-0808">Transferase</keyword>
<dbReference type="AlphaFoldDB" id="A0A7W9TMC8"/>
<dbReference type="Gene3D" id="2.60.40.1180">
    <property type="entry name" value="Golgi alpha-mannosidase II"/>
    <property type="match status" value="1"/>
</dbReference>
<evidence type="ECO:0000256" key="4">
    <source>
        <dbReference type="ARBA" id="ARBA00022723"/>
    </source>
</evidence>
<dbReference type="InterPro" id="IPR011009">
    <property type="entry name" value="Kinase-like_dom_sf"/>
</dbReference>
<protein>
    <recommendedName>
        <fullName evidence="3">maltose alpha-D-glucosyltransferase</fullName>
        <ecNumber evidence="3">5.4.99.16</ecNumber>
    </recommendedName>
    <alternativeName>
        <fullName evidence="7">Maltose alpha-D-glucosyltransferase</fullName>
    </alternativeName>
</protein>
<dbReference type="FunFam" id="3.20.20.80:FF:000055">
    <property type="entry name" value="Trehalose synthase"/>
    <property type="match status" value="1"/>
</dbReference>
<comment type="caution">
    <text evidence="10">The sequence shown here is derived from an EMBL/GenBank/DDBJ whole genome shotgun (WGS) entry which is preliminary data.</text>
</comment>
<dbReference type="Gene3D" id="3.90.400.10">
    <property type="entry name" value="Oligo-1,6-glucosidase, Domain 2"/>
    <property type="match status" value="1"/>
</dbReference>
<dbReference type="GO" id="GO:0016740">
    <property type="term" value="F:transferase activity"/>
    <property type="evidence" value="ECO:0007669"/>
    <property type="project" value="UniProtKB-KW"/>
</dbReference>
<dbReference type="InterPro" id="IPR006047">
    <property type="entry name" value="GH13_cat_dom"/>
</dbReference>
<keyword evidence="5" id="KW-0106">Calcium</keyword>
<keyword evidence="4" id="KW-0479">Metal-binding</keyword>
<evidence type="ECO:0000256" key="6">
    <source>
        <dbReference type="ARBA" id="ARBA00023235"/>
    </source>
</evidence>
<reference evidence="10 11" key="1">
    <citation type="submission" date="2020-08" db="EMBL/GenBank/DDBJ databases">
        <title>Genomic Encyclopedia of Type Strains, Phase IV (KMG-IV): sequencing the most valuable type-strain genomes for metagenomic binning, comparative biology and taxonomic classification.</title>
        <authorList>
            <person name="Goeker M."/>
        </authorList>
    </citation>
    <scope>NUCLEOTIDE SEQUENCE [LARGE SCALE GENOMIC DNA]</scope>
    <source>
        <strain evidence="10 11">DSM 12141</strain>
    </source>
</reference>
<dbReference type="GO" id="GO:0047471">
    <property type="term" value="F:maltose alpha-D-glucosyltransferase activity"/>
    <property type="evidence" value="ECO:0007669"/>
    <property type="project" value="UniProtKB-EC"/>
</dbReference>
<evidence type="ECO:0000256" key="3">
    <source>
        <dbReference type="ARBA" id="ARBA00012619"/>
    </source>
</evidence>
<keyword evidence="10" id="KW-0326">Glycosidase</keyword>
<keyword evidence="6 10" id="KW-0413">Isomerase</keyword>
<dbReference type="NCBIfam" id="TIGR02456">
    <property type="entry name" value="treS_nterm"/>
    <property type="match status" value="1"/>
</dbReference>
<gene>
    <name evidence="10" type="ORF">HNR28_000307</name>
</gene>
<dbReference type="InterPro" id="IPR013780">
    <property type="entry name" value="Glyco_hydro_b"/>
</dbReference>
<dbReference type="RefSeq" id="WP_184142461.1">
    <property type="nucleotide sequence ID" value="NZ_JACHIB010000002.1"/>
</dbReference>
<dbReference type="SMART" id="SM00642">
    <property type="entry name" value="Aamy"/>
    <property type="match status" value="1"/>
</dbReference>
<accession>A0A7W9TMC8</accession>
<dbReference type="Gene3D" id="3.20.20.80">
    <property type="entry name" value="Glycosidases"/>
    <property type="match status" value="1"/>
</dbReference>
<sequence length="1129" mass="125417">MSKPEPCAPEPDWYKDAVIYQLHVKSFFDSNNDGVGDLPGLLSRLDYIADLGVTAIWLLPFYPSPRRDDGYDIADYRRVHPDYGSLPDLRKLIRAAHARGLRVITELVINHTSDRHPWFQRARKAHKGTVARNYYVWSDTDRAYAGTRIIFCDTETSNWAWDPVAGAYYWHRFYAHQPDLNYDNPRVLAEVLNIMRYWLDMGVDGMRLDAVPYLIEREGTNNENLPETHAILQRIRAVVEAEYPGRMLLAEANQWPEDARQYFGEGNECHMAFHFPLMPRMYMAIAQEDRFPVIDILRQTPPIPASCQWAVFLRNHDELTLEMVTSRERDYLWKVYAADPQARINLGIRRRLAPLMEGDRRRVELMNSLLLSMPGTPILYYGDELGMGDNIHLGDRNGVRTPMQWSADRNGGFSRADPERLQVPVLMGPLYGYEVINVEAQHRNPHSLLNWTRRLLACRARTRAFGRGTLTFLSAGNRKILAYLRQWEDTTILCVANLSASAQPVELPLQAHAGAVPVEMLAGSSFPRIGQLPYLLTLPPYGFYWFELSTEAAPPDWHVEKPEQMPELVTLVLRSKHPQAFGEAARRLFESEALPAYLARQRWSGAEPSDLHVKEMIPLKEAAPAPGADAPPAPPAARHYWVLMGDAQAGVRRLNVPVALCWSEDVRPGYPIARIRCGADTGMLADAFQEADFLRALVEGMRAASAEEGGPAPSARAGLHSRRLAQAWEPLAPDAPVRWVGGEQSNSSAIVDDRFVVKVLRQVEPGPEPEIEMSRWLTQAGYAHTPPLLGTVEYRDPDGRRYTLAVLHRYIPNEGDAWRWTLEFLNRTLAAAVLAGNDAGAFEDGLSGYLALARRMGQRLAELHAVFVHPWDAGEDGPPPAVQGGPAGVAADGKRALRELSAALDALARLPAEVLAPARDAVAFLRARRATLASRVDEAARRAPGAMRLRVHGDLHLGQILVSQADAYLIDFEGEPLNAADQRRQAATIYKDLAGMLRSFDYAAAVARRDIAVPNVTETPPAAPPGPGQAEAAAGPPPAASPDELLATFRARAGEAFLAGYRDARSPELALDDETESLLLTIAQLEKAAYEVRYEAVHRPEWLPIPLNALVRIAGALLGPHASTPGGPS</sequence>
<dbReference type="CDD" id="cd11334">
    <property type="entry name" value="AmyAc_TreS"/>
    <property type="match status" value="1"/>
</dbReference>
<proteinExistence type="inferred from homology"/>
<feature type="region of interest" description="Disordered" evidence="8">
    <location>
        <begin position="1016"/>
        <end position="1042"/>
    </location>
</feature>
<evidence type="ECO:0000259" key="9">
    <source>
        <dbReference type="SMART" id="SM00642"/>
    </source>
</evidence>